<reference evidence="3" key="1">
    <citation type="submission" date="2022-11" db="EMBL/GenBank/DDBJ databases">
        <authorList>
            <person name="Somphong A."/>
            <person name="Phongsopitanun W."/>
        </authorList>
    </citation>
    <scope>NUCLEOTIDE SEQUENCE</scope>
    <source>
        <strain evidence="3">Pm04-4</strain>
    </source>
</reference>
<dbReference type="PROSITE" id="PS51257">
    <property type="entry name" value="PROKAR_LIPOPROTEIN"/>
    <property type="match status" value="1"/>
</dbReference>
<feature type="chain" id="PRO_5046586190" description="Lipoprotein" evidence="2">
    <location>
        <begin position="22"/>
        <end position="200"/>
    </location>
</feature>
<dbReference type="EMBL" id="JAPNTZ010000008">
    <property type="protein sequence ID" value="MCY1140979.1"/>
    <property type="molecule type" value="Genomic_DNA"/>
</dbReference>
<sequence length="200" mass="20781">MIMRSSAALALLVLAAGCGQPATTTAVPAGCDPTADHLTWSPSTTTPTLTNATLFTGGRETTLIDEPYKPSITGVDAPAEWLNRLATSLQKTAGPPVRANSPEPIPTDLRIAAPAELQMIVYTGVDRVAADFEIRCHPTIRGTFHGWSTATTGVVSCNNYQPTLPDAFGSLALKLCPPPTAEPSADSADAIPFPEVTPGG</sequence>
<evidence type="ECO:0000313" key="3">
    <source>
        <dbReference type="EMBL" id="MCY1140979.1"/>
    </source>
</evidence>
<organism evidence="3 4">
    <name type="scientific">Paractinoplanes pyxinae</name>
    <dbReference type="NCBI Taxonomy" id="2997416"/>
    <lineage>
        <taxon>Bacteria</taxon>
        <taxon>Bacillati</taxon>
        <taxon>Actinomycetota</taxon>
        <taxon>Actinomycetes</taxon>
        <taxon>Micromonosporales</taxon>
        <taxon>Micromonosporaceae</taxon>
        <taxon>Paractinoplanes</taxon>
    </lineage>
</organism>
<evidence type="ECO:0000313" key="4">
    <source>
        <dbReference type="Proteomes" id="UP001151002"/>
    </source>
</evidence>
<dbReference type="Proteomes" id="UP001151002">
    <property type="component" value="Unassembled WGS sequence"/>
</dbReference>
<proteinExistence type="predicted"/>
<gene>
    <name evidence="3" type="ORF">OWR29_23530</name>
</gene>
<protein>
    <recommendedName>
        <fullName evidence="5">Lipoprotein</fullName>
    </recommendedName>
</protein>
<comment type="caution">
    <text evidence="3">The sequence shown here is derived from an EMBL/GenBank/DDBJ whole genome shotgun (WGS) entry which is preliminary data.</text>
</comment>
<dbReference type="RefSeq" id="WP_267565349.1">
    <property type="nucleotide sequence ID" value="NZ_JAPNTZ010000008.1"/>
</dbReference>
<evidence type="ECO:0008006" key="5">
    <source>
        <dbReference type="Google" id="ProtNLM"/>
    </source>
</evidence>
<feature type="region of interest" description="Disordered" evidence="1">
    <location>
        <begin position="179"/>
        <end position="200"/>
    </location>
</feature>
<evidence type="ECO:0000256" key="1">
    <source>
        <dbReference type="SAM" id="MobiDB-lite"/>
    </source>
</evidence>
<keyword evidence="2" id="KW-0732">Signal</keyword>
<evidence type="ECO:0000256" key="2">
    <source>
        <dbReference type="SAM" id="SignalP"/>
    </source>
</evidence>
<feature type="signal peptide" evidence="2">
    <location>
        <begin position="1"/>
        <end position="21"/>
    </location>
</feature>
<keyword evidence="4" id="KW-1185">Reference proteome</keyword>
<accession>A0ABT4B397</accession>
<name>A0ABT4B397_9ACTN</name>